<name>A0AA89BCZ1_9ASTE</name>
<organism evidence="1 2">
    <name type="scientific">Escallonia herrerae</name>
    <dbReference type="NCBI Taxonomy" id="1293975"/>
    <lineage>
        <taxon>Eukaryota</taxon>
        <taxon>Viridiplantae</taxon>
        <taxon>Streptophyta</taxon>
        <taxon>Embryophyta</taxon>
        <taxon>Tracheophyta</taxon>
        <taxon>Spermatophyta</taxon>
        <taxon>Magnoliopsida</taxon>
        <taxon>eudicotyledons</taxon>
        <taxon>Gunneridae</taxon>
        <taxon>Pentapetalae</taxon>
        <taxon>asterids</taxon>
        <taxon>campanulids</taxon>
        <taxon>Escalloniales</taxon>
        <taxon>Escalloniaceae</taxon>
        <taxon>Escallonia</taxon>
    </lineage>
</organism>
<comment type="caution">
    <text evidence="1">The sequence shown here is derived from an EMBL/GenBank/DDBJ whole genome shotgun (WGS) entry which is preliminary data.</text>
</comment>
<dbReference type="EMBL" id="JAVXUP010000126">
    <property type="protein sequence ID" value="KAK3037275.1"/>
    <property type="molecule type" value="Genomic_DNA"/>
</dbReference>
<protein>
    <submittedName>
        <fullName evidence="1">Uncharacterized protein</fullName>
    </submittedName>
</protein>
<proteinExistence type="predicted"/>
<gene>
    <name evidence="1" type="ORF">RJ639_029687</name>
</gene>
<sequence length="75" mass="8502">MAIVFRSNLPLAKQRRGDLYQLVDVQRMVMMGHLAPNVSECDLALKKRQRGLLIALVPSEGLRRPTTVFVKRGNK</sequence>
<dbReference type="Proteomes" id="UP001188597">
    <property type="component" value="Unassembled WGS sequence"/>
</dbReference>
<evidence type="ECO:0000313" key="2">
    <source>
        <dbReference type="Proteomes" id="UP001188597"/>
    </source>
</evidence>
<reference evidence="1" key="1">
    <citation type="submission" date="2022-12" db="EMBL/GenBank/DDBJ databases">
        <title>Draft genome assemblies for two species of Escallonia (Escalloniales).</title>
        <authorList>
            <person name="Chanderbali A."/>
            <person name="Dervinis C."/>
            <person name="Anghel I."/>
            <person name="Soltis D."/>
            <person name="Soltis P."/>
            <person name="Zapata F."/>
        </authorList>
    </citation>
    <scope>NUCLEOTIDE SEQUENCE</scope>
    <source>
        <strain evidence="1">UCBG64.0493</strain>
        <tissue evidence="1">Leaf</tissue>
    </source>
</reference>
<accession>A0AA89BCZ1</accession>
<evidence type="ECO:0000313" key="1">
    <source>
        <dbReference type="EMBL" id="KAK3037275.1"/>
    </source>
</evidence>
<keyword evidence="2" id="KW-1185">Reference proteome</keyword>
<dbReference type="AlphaFoldDB" id="A0AA89BCZ1"/>